<evidence type="ECO:0000313" key="3">
    <source>
        <dbReference type="Proteomes" id="UP000018888"/>
    </source>
</evidence>
<gene>
    <name evidence="2" type="ORF">GLOIN_2v179041</name>
</gene>
<feature type="transmembrane region" description="Helical" evidence="1">
    <location>
        <begin position="12"/>
        <end position="31"/>
    </location>
</feature>
<keyword evidence="1" id="KW-0812">Transmembrane</keyword>
<organism evidence="2 3">
    <name type="scientific">Rhizophagus irregularis (strain DAOM 181602 / DAOM 197198 / MUCL 43194)</name>
    <name type="common">Arbuscular mycorrhizal fungus</name>
    <name type="synonym">Glomus intraradices</name>
    <dbReference type="NCBI Taxonomy" id="747089"/>
    <lineage>
        <taxon>Eukaryota</taxon>
        <taxon>Fungi</taxon>
        <taxon>Fungi incertae sedis</taxon>
        <taxon>Mucoromycota</taxon>
        <taxon>Glomeromycotina</taxon>
        <taxon>Glomeromycetes</taxon>
        <taxon>Glomerales</taxon>
        <taxon>Glomeraceae</taxon>
        <taxon>Rhizophagus</taxon>
    </lineage>
</organism>
<evidence type="ECO:0000256" key="1">
    <source>
        <dbReference type="SAM" id="Phobius"/>
    </source>
</evidence>
<reference evidence="2 3" key="2">
    <citation type="journal article" date="2018" name="New Phytol.">
        <title>High intraspecific genome diversity in the model arbuscular mycorrhizal symbiont Rhizophagus irregularis.</title>
        <authorList>
            <person name="Chen E.C.H."/>
            <person name="Morin E."/>
            <person name="Beaudet D."/>
            <person name="Noel J."/>
            <person name="Yildirir G."/>
            <person name="Ndikumana S."/>
            <person name="Charron P."/>
            <person name="St-Onge C."/>
            <person name="Giorgi J."/>
            <person name="Kruger M."/>
            <person name="Marton T."/>
            <person name="Ropars J."/>
            <person name="Grigoriev I.V."/>
            <person name="Hainaut M."/>
            <person name="Henrissat B."/>
            <person name="Roux C."/>
            <person name="Martin F."/>
            <person name="Corradi N."/>
        </authorList>
    </citation>
    <scope>NUCLEOTIDE SEQUENCE [LARGE SCALE GENOMIC DNA]</scope>
    <source>
        <strain evidence="2 3">DAOM 197198</strain>
    </source>
</reference>
<keyword evidence="1" id="KW-1133">Transmembrane helix</keyword>
<keyword evidence="1" id="KW-0472">Membrane</keyword>
<reference evidence="2 3" key="1">
    <citation type="journal article" date="2013" name="Proc. Natl. Acad. Sci. U.S.A.">
        <title>Genome of an arbuscular mycorrhizal fungus provides insight into the oldest plant symbiosis.</title>
        <authorList>
            <person name="Tisserant E."/>
            <person name="Malbreil M."/>
            <person name="Kuo A."/>
            <person name="Kohler A."/>
            <person name="Symeonidi A."/>
            <person name="Balestrini R."/>
            <person name="Charron P."/>
            <person name="Duensing N."/>
            <person name="Frei Dit Frey N."/>
            <person name="Gianinazzi-Pearson V."/>
            <person name="Gilbert L.B."/>
            <person name="Handa Y."/>
            <person name="Herr J.R."/>
            <person name="Hijri M."/>
            <person name="Koul R."/>
            <person name="Kawaguchi M."/>
            <person name="Krajinski F."/>
            <person name="Lammers P.J."/>
            <person name="Masclaux F.G."/>
            <person name="Murat C."/>
            <person name="Morin E."/>
            <person name="Ndikumana S."/>
            <person name="Pagni M."/>
            <person name="Petitpierre D."/>
            <person name="Requena N."/>
            <person name="Rosikiewicz P."/>
            <person name="Riley R."/>
            <person name="Saito K."/>
            <person name="San Clemente H."/>
            <person name="Shapiro H."/>
            <person name="van Tuinen D."/>
            <person name="Becard G."/>
            <person name="Bonfante P."/>
            <person name="Paszkowski U."/>
            <person name="Shachar-Hill Y.Y."/>
            <person name="Tuskan G.A."/>
            <person name="Young P.W."/>
            <person name="Sanders I.R."/>
            <person name="Henrissat B."/>
            <person name="Rensing S.A."/>
            <person name="Grigoriev I.V."/>
            <person name="Corradi N."/>
            <person name="Roux C."/>
            <person name="Martin F."/>
        </authorList>
    </citation>
    <scope>NUCLEOTIDE SEQUENCE [LARGE SCALE GENOMIC DNA]</scope>
    <source>
        <strain evidence="2 3">DAOM 197198</strain>
    </source>
</reference>
<dbReference type="EMBL" id="AUPC02000136">
    <property type="protein sequence ID" value="POG69428.1"/>
    <property type="molecule type" value="Genomic_DNA"/>
</dbReference>
<feature type="transmembrane region" description="Helical" evidence="1">
    <location>
        <begin position="37"/>
        <end position="56"/>
    </location>
</feature>
<sequence length="112" mass="13134">MITNDFNISHLIIAINYSLSYYLLPITYSYYSLPINHSLLIAHCSLPATYSILLFVTPFPRVFRTHTAYLIHMSVYLLFNNQYIIFMHKHQSIIIIIFNIVNCQMTTNILTN</sequence>
<keyword evidence="3" id="KW-1185">Reference proteome</keyword>
<name>A0A2P4PVN5_RHIID</name>
<dbReference type="AlphaFoldDB" id="A0A2P4PVN5"/>
<evidence type="ECO:0000313" key="2">
    <source>
        <dbReference type="EMBL" id="POG69428.1"/>
    </source>
</evidence>
<accession>A0A2P4PVN5</accession>
<comment type="caution">
    <text evidence="2">The sequence shown here is derived from an EMBL/GenBank/DDBJ whole genome shotgun (WGS) entry which is preliminary data.</text>
</comment>
<protein>
    <submittedName>
        <fullName evidence="2">Uncharacterized protein</fullName>
    </submittedName>
</protein>
<feature type="transmembrane region" description="Helical" evidence="1">
    <location>
        <begin position="68"/>
        <end position="86"/>
    </location>
</feature>
<proteinExistence type="predicted"/>
<dbReference type="Proteomes" id="UP000018888">
    <property type="component" value="Unassembled WGS sequence"/>
</dbReference>
<feature type="transmembrane region" description="Helical" evidence="1">
    <location>
        <begin position="92"/>
        <end position="111"/>
    </location>
</feature>